<organism evidence="1 2">
    <name type="scientific">Dreissena polymorpha</name>
    <name type="common">Zebra mussel</name>
    <name type="synonym">Mytilus polymorpha</name>
    <dbReference type="NCBI Taxonomy" id="45954"/>
    <lineage>
        <taxon>Eukaryota</taxon>
        <taxon>Metazoa</taxon>
        <taxon>Spiralia</taxon>
        <taxon>Lophotrochozoa</taxon>
        <taxon>Mollusca</taxon>
        <taxon>Bivalvia</taxon>
        <taxon>Autobranchia</taxon>
        <taxon>Heteroconchia</taxon>
        <taxon>Euheterodonta</taxon>
        <taxon>Imparidentia</taxon>
        <taxon>Neoheterodontei</taxon>
        <taxon>Myida</taxon>
        <taxon>Dreissenoidea</taxon>
        <taxon>Dreissenidae</taxon>
        <taxon>Dreissena</taxon>
    </lineage>
</organism>
<keyword evidence="2" id="KW-1185">Reference proteome</keyword>
<accession>A0A9D3YPT8</accession>
<reference evidence="1" key="2">
    <citation type="submission" date="2020-11" db="EMBL/GenBank/DDBJ databases">
        <authorList>
            <person name="McCartney M.A."/>
            <person name="Auch B."/>
            <person name="Kono T."/>
            <person name="Mallez S."/>
            <person name="Becker A."/>
            <person name="Gohl D.M."/>
            <person name="Silverstein K.A.T."/>
            <person name="Koren S."/>
            <person name="Bechman K.B."/>
            <person name="Herman A."/>
            <person name="Abrahante J.E."/>
            <person name="Garbe J."/>
        </authorList>
    </citation>
    <scope>NUCLEOTIDE SEQUENCE</scope>
    <source>
        <strain evidence="1">Duluth1</strain>
        <tissue evidence="1">Whole animal</tissue>
    </source>
</reference>
<name>A0A9D3YPT8_DREPO</name>
<evidence type="ECO:0000313" key="1">
    <source>
        <dbReference type="EMBL" id="KAH3702695.1"/>
    </source>
</evidence>
<proteinExistence type="predicted"/>
<comment type="caution">
    <text evidence="1">The sequence shown here is derived from an EMBL/GenBank/DDBJ whole genome shotgun (WGS) entry which is preliminary data.</text>
</comment>
<dbReference type="Proteomes" id="UP000828390">
    <property type="component" value="Unassembled WGS sequence"/>
</dbReference>
<dbReference type="AlphaFoldDB" id="A0A9D3YPT8"/>
<gene>
    <name evidence="1" type="ORF">DPMN_077722</name>
</gene>
<reference evidence="1" key="1">
    <citation type="journal article" date="2019" name="bioRxiv">
        <title>The Genome of the Zebra Mussel, Dreissena polymorpha: A Resource for Invasive Species Research.</title>
        <authorList>
            <person name="McCartney M.A."/>
            <person name="Auch B."/>
            <person name="Kono T."/>
            <person name="Mallez S."/>
            <person name="Zhang Y."/>
            <person name="Obille A."/>
            <person name="Becker A."/>
            <person name="Abrahante J.E."/>
            <person name="Garbe J."/>
            <person name="Badalamenti J.P."/>
            <person name="Herman A."/>
            <person name="Mangelson H."/>
            <person name="Liachko I."/>
            <person name="Sullivan S."/>
            <person name="Sone E.D."/>
            <person name="Koren S."/>
            <person name="Silverstein K.A.T."/>
            <person name="Beckman K.B."/>
            <person name="Gohl D.M."/>
        </authorList>
    </citation>
    <scope>NUCLEOTIDE SEQUENCE</scope>
    <source>
        <strain evidence="1">Duluth1</strain>
        <tissue evidence="1">Whole animal</tissue>
    </source>
</reference>
<dbReference type="EMBL" id="JAIWYP010000015">
    <property type="protein sequence ID" value="KAH3702695.1"/>
    <property type="molecule type" value="Genomic_DNA"/>
</dbReference>
<sequence length="67" mass="7596">MMAYGMLSEDSTLKKGWCKSFNNSTEKPVFRTSMGVRQGGLLSPVLLKLFFKKLTQETLDDHHISIC</sequence>
<evidence type="ECO:0000313" key="2">
    <source>
        <dbReference type="Proteomes" id="UP000828390"/>
    </source>
</evidence>
<evidence type="ECO:0008006" key="3">
    <source>
        <dbReference type="Google" id="ProtNLM"/>
    </source>
</evidence>
<protein>
    <recommendedName>
        <fullName evidence="3">Reverse transcriptase domain-containing protein</fullName>
    </recommendedName>
</protein>